<dbReference type="InterPro" id="IPR036291">
    <property type="entry name" value="NAD(P)-bd_dom_sf"/>
</dbReference>
<proteinExistence type="predicted"/>
<evidence type="ECO:0000313" key="3">
    <source>
        <dbReference type="Proteomes" id="UP000605992"/>
    </source>
</evidence>
<dbReference type="InterPro" id="IPR051604">
    <property type="entry name" value="Ergot_Alk_Oxidoreductase"/>
</dbReference>
<dbReference type="SUPFAM" id="SSF51735">
    <property type="entry name" value="NAD(P)-binding Rossmann-fold domains"/>
    <property type="match status" value="1"/>
</dbReference>
<evidence type="ECO:0000259" key="1">
    <source>
        <dbReference type="Pfam" id="PF13460"/>
    </source>
</evidence>
<dbReference type="Pfam" id="PF13460">
    <property type="entry name" value="NAD_binding_10"/>
    <property type="match status" value="1"/>
</dbReference>
<dbReference type="RefSeq" id="WP_203944976.1">
    <property type="nucleotide sequence ID" value="NZ_BOOR01000021.1"/>
</dbReference>
<reference evidence="2" key="1">
    <citation type="submission" date="2021-01" db="EMBL/GenBank/DDBJ databases">
        <title>Whole genome shotgun sequence of Planotetraspora thailandica NBRC 104271.</title>
        <authorList>
            <person name="Komaki H."/>
            <person name="Tamura T."/>
        </authorList>
    </citation>
    <scope>NUCLEOTIDE SEQUENCE</scope>
    <source>
        <strain evidence="2">NBRC 104271</strain>
    </source>
</reference>
<feature type="domain" description="NAD(P)-binding" evidence="1">
    <location>
        <begin position="15"/>
        <end position="174"/>
    </location>
</feature>
<sequence>MTENAGESAVTLVVGGAGKTGRRVVRRLREKGIAVRPVSRSSTPRFDWNEPGTWADALKDADSAYVTYHPDLAMPGAADVVGAFAKQAVASGTRRLVLLSGRGEEGAQAAERAVRESGAEWTILRSAWFFQNFNESFLLEQVLEGVIAMPAGSVAEPFVDAEDVADAAVAALTSSRHVGEVYELTGPRLMTFADAAAEIGEATGRDIRYVAVSPEEYEAALAGQMPAEEARLLTALFSEVLDGHNAHLSDGVRRALGREPADFADFAPDAAATGVWEAS</sequence>
<dbReference type="Gene3D" id="3.90.25.10">
    <property type="entry name" value="UDP-galactose 4-epimerase, domain 1"/>
    <property type="match status" value="1"/>
</dbReference>
<dbReference type="Proteomes" id="UP000605992">
    <property type="component" value="Unassembled WGS sequence"/>
</dbReference>
<dbReference type="InterPro" id="IPR016040">
    <property type="entry name" value="NAD(P)-bd_dom"/>
</dbReference>
<name>A0A8J3V3A7_9ACTN</name>
<comment type="caution">
    <text evidence="2">The sequence shown here is derived from an EMBL/GenBank/DDBJ whole genome shotgun (WGS) entry which is preliminary data.</text>
</comment>
<gene>
    <name evidence="2" type="ORF">Pth03_31510</name>
</gene>
<dbReference type="AlphaFoldDB" id="A0A8J3V3A7"/>
<dbReference type="Gene3D" id="3.40.50.720">
    <property type="entry name" value="NAD(P)-binding Rossmann-like Domain"/>
    <property type="match status" value="1"/>
</dbReference>
<organism evidence="2 3">
    <name type="scientific">Planotetraspora thailandica</name>
    <dbReference type="NCBI Taxonomy" id="487172"/>
    <lineage>
        <taxon>Bacteria</taxon>
        <taxon>Bacillati</taxon>
        <taxon>Actinomycetota</taxon>
        <taxon>Actinomycetes</taxon>
        <taxon>Streptosporangiales</taxon>
        <taxon>Streptosporangiaceae</taxon>
        <taxon>Planotetraspora</taxon>
    </lineage>
</organism>
<dbReference type="PANTHER" id="PTHR43162">
    <property type="match status" value="1"/>
</dbReference>
<evidence type="ECO:0000313" key="2">
    <source>
        <dbReference type="EMBL" id="GII54762.1"/>
    </source>
</evidence>
<accession>A0A8J3V3A7</accession>
<keyword evidence="3" id="KW-1185">Reference proteome</keyword>
<protein>
    <submittedName>
        <fullName evidence="2">NmrA family transcriptional regulator</fullName>
    </submittedName>
</protein>
<dbReference type="PANTHER" id="PTHR43162:SF1">
    <property type="entry name" value="PRESTALK A DIFFERENTIATION PROTEIN A"/>
    <property type="match status" value="1"/>
</dbReference>
<dbReference type="EMBL" id="BOOR01000021">
    <property type="protein sequence ID" value="GII54762.1"/>
    <property type="molecule type" value="Genomic_DNA"/>
</dbReference>